<proteinExistence type="predicted"/>
<accession>A0A3B4XB37</accession>
<dbReference type="PANTHER" id="PTHR47141">
    <property type="entry name" value="CYSTATIN-F"/>
    <property type="match status" value="1"/>
</dbReference>
<dbReference type="GO" id="GO:0031643">
    <property type="term" value="P:positive regulation of myelination"/>
    <property type="evidence" value="ECO:0007669"/>
    <property type="project" value="TreeGrafter"/>
</dbReference>
<reference evidence="2" key="1">
    <citation type="submission" date="2025-08" db="UniProtKB">
        <authorList>
            <consortium name="Ensembl"/>
        </authorList>
    </citation>
    <scope>IDENTIFICATION</scope>
</reference>
<protein>
    <recommendedName>
        <fullName evidence="1">Cystatin domain-containing protein</fullName>
    </recommendedName>
</protein>
<dbReference type="GO" id="GO:0006955">
    <property type="term" value="P:immune response"/>
    <property type="evidence" value="ECO:0007669"/>
    <property type="project" value="InterPro"/>
</dbReference>
<dbReference type="InterPro" id="IPR042886">
    <property type="entry name" value="Cystatin-F"/>
</dbReference>
<dbReference type="Gene3D" id="3.10.450.10">
    <property type="match status" value="1"/>
</dbReference>
<dbReference type="InterPro" id="IPR046350">
    <property type="entry name" value="Cystatin_sf"/>
</dbReference>
<dbReference type="GO" id="GO:0005783">
    <property type="term" value="C:endoplasmic reticulum"/>
    <property type="evidence" value="ECO:0007669"/>
    <property type="project" value="TreeGrafter"/>
</dbReference>
<dbReference type="AlphaFoldDB" id="A0A3B4XB37"/>
<sequence length="65" mass="7719">MLFICLYFYINIFQIVKGIRYIVDLEISRTVCRKRDHDNILSKCDFHKMSDCFYVVVVVVVVVVV</sequence>
<evidence type="ECO:0000259" key="1">
    <source>
        <dbReference type="Pfam" id="PF00031"/>
    </source>
</evidence>
<dbReference type="InterPro" id="IPR000010">
    <property type="entry name" value="Cystatin_dom"/>
</dbReference>
<reference evidence="2" key="2">
    <citation type="submission" date="2025-09" db="UniProtKB">
        <authorList>
            <consortium name="Ensembl"/>
        </authorList>
    </citation>
    <scope>IDENTIFICATION</scope>
</reference>
<dbReference type="Pfam" id="PF00031">
    <property type="entry name" value="Cystatin"/>
    <property type="match status" value="1"/>
</dbReference>
<dbReference type="GO" id="GO:1903979">
    <property type="term" value="P:negative regulation of microglial cell activation"/>
    <property type="evidence" value="ECO:0007669"/>
    <property type="project" value="TreeGrafter"/>
</dbReference>
<name>A0A3B4XB37_SERLL</name>
<dbReference type="Ensembl" id="ENSSLDT00000010014.1">
    <property type="protein sequence ID" value="ENSSLDP00000009673.1"/>
    <property type="gene ID" value="ENSSLDG00000007697.1"/>
</dbReference>
<dbReference type="GO" id="GO:0004869">
    <property type="term" value="F:cysteine-type endopeptidase inhibitor activity"/>
    <property type="evidence" value="ECO:0007669"/>
    <property type="project" value="InterPro"/>
</dbReference>
<dbReference type="GO" id="GO:0005770">
    <property type="term" value="C:late endosome"/>
    <property type="evidence" value="ECO:0007669"/>
    <property type="project" value="TreeGrafter"/>
</dbReference>
<dbReference type="GO" id="GO:0005615">
    <property type="term" value="C:extracellular space"/>
    <property type="evidence" value="ECO:0007669"/>
    <property type="project" value="TreeGrafter"/>
</dbReference>
<dbReference type="PANTHER" id="PTHR47141:SF1">
    <property type="entry name" value="CYSTATIN-F"/>
    <property type="match status" value="1"/>
</dbReference>
<evidence type="ECO:0000313" key="3">
    <source>
        <dbReference type="Proteomes" id="UP000261360"/>
    </source>
</evidence>
<dbReference type="GO" id="GO:0005794">
    <property type="term" value="C:Golgi apparatus"/>
    <property type="evidence" value="ECO:0007669"/>
    <property type="project" value="TreeGrafter"/>
</dbReference>
<dbReference type="SUPFAM" id="SSF54403">
    <property type="entry name" value="Cystatin/monellin"/>
    <property type="match status" value="1"/>
</dbReference>
<dbReference type="GO" id="GO:0005764">
    <property type="term" value="C:lysosome"/>
    <property type="evidence" value="ECO:0007669"/>
    <property type="project" value="TreeGrafter"/>
</dbReference>
<evidence type="ECO:0000313" key="2">
    <source>
        <dbReference type="Ensembl" id="ENSSLDP00000009673.1"/>
    </source>
</evidence>
<feature type="domain" description="Cystatin" evidence="1">
    <location>
        <begin position="14"/>
        <end position="49"/>
    </location>
</feature>
<dbReference type="Proteomes" id="UP000261360">
    <property type="component" value="Unplaced"/>
</dbReference>
<keyword evidence="3" id="KW-1185">Reference proteome</keyword>
<organism evidence="2 3">
    <name type="scientific">Seriola lalandi dorsalis</name>
    <dbReference type="NCBI Taxonomy" id="1841481"/>
    <lineage>
        <taxon>Eukaryota</taxon>
        <taxon>Metazoa</taxon>
        <taxon>Chordata</taxon>
        <taxon>Craniata</taxon>
        <taxon>Vertebrata</taxon>
        <taxon>Euteleostomi</taxon>
        <taxon>Actinopterygii</taxon>
        <taxon>Neopterygii</taxon>
        <taxon>Teleostei</taxon>
        <taxon>Neoteleostei</taxon>
        <taxon>Acanthomorphata</taxon>
        <taxon>Carangaria</taxon>
        <taxon>Carangiformes</taxon>
        <taxon>Carangidae</taxon>
        <taxon>Seriola</taxon>
    </lineage>
</organism>